<feature type="region of interest" description="Disordered" evidence="1">
    <location>
        <begin position="1"/>
        <end position="34"/>
    </location>
</feature>
<dbReference type="Proteomes" id="UP000485058">
    <property type="component" value="Unassembled WGS sequence"/>
</dbReference>
<comment type="caution">
    <text evidence="2">The sequence shown here is derived from an EMBL/GenBank/DDBJ whole genome shotgun (WGS) entry which is preliminary data.</text>
</comment>
<organism evidence="2 3">
    <name type="scientific">Haematococcus lacustris</name>
    <name type="common">Green alga</name>
    <name type="synonym">Haematococcus pluvialis</name>
    <dbReference type="NCBI Taxonomy" id="44745"/>
    <lineage>
        <taxon>Eukaryota</taxon>
        <taxon>Viridiplantae</taxon>
        <taxon>Chlorophyta</taxon>
        <taxon>core chlorophytes</taxon>
        <taxon>Chlorophyceae</taxon>
        <taxon>CS clade</taxon>
        <taxon>Chlamydomonadales</taxon>
        <taxon>Haematococcaceae</taxon>
        <taxon>Haematococcus</taxon>
    </lineage>
</organism>
<sequence length="184" mass="19737">MPMRVVIQGKAPRKARAKGTGQGSAQGPAASRCKHRWKKTDDMSYPSPLAISTAPAGATCSPQCAACSAPHCTPCPATCQAVVLAWLWQPCPCPRLHPCWAGWAQLPAQPRCAWLEGEVLGPGSEAAGCVASWLRRGAWGDLRGATTGPHITVIVSLEASETLRWNQQERRVTTQRVTHVAHSR</sequence>
<evidence type="ECO:0000313" key="3">
    <source>
        <dbReference type="Proteomes" id="UP000485058"/>
    </source>
</evidence>
<protein>
    <submittedName>
        <fullName evidence="2">Uncharacterized protein</fullName>
    </submittedName>
</protein>
<reference evidence="2 3" key="1">
    <citation type="submission" date="2020-02" db="EMBL/GenBank/DDBJ databases">
        <title>Draft genome sequence of Haematococcus lacustris strain NIES-144.</title>
        <authorList>
            <person name="Morimoto D."/>
            <person name="Nakagawa S."/>
            <person name="Yoshida T."/>
            <person name="Sawayama S."/>
        </authorList>
    </citation>
    <scope>NUCLEOTIDE SEQUENCE [LARGE SCALE GENOMIC DNA]</scope>
    <source>
        <strain evidence="2 3">NIES-144</strain>
    </source>
</reference>
<keyword evidence="3" id="KW-1185">Reference proteome</keyword>
<gene>
    <name evidence="2" type="ORF">HaLaN_30991</name>
</gene>
<evidence type="ECO:0000256" key="1">
    <source>
        <dbReference type="SAM" id="MobiDB-lite"/>
    </source>
</evidence>
<dbReference type="EMBL" id="BLLF01006017">
    <property type="protein sequence ID" value="GFH31870.1"/>
    <property type="molecule type" value="Genomic_DNA"/>
</dbReference>
<dbReference type="AlphaFoldDB" id="A0A6A0AG19"/>
<accession>A0A6A0AG19</accession>
<proteinExistence type="predicted"/>
<name>A0A6A0AG19_HAELA</name>
<evidence type="ECO:0000313" key="2">
    <source>
        <dbReference type="EMBL" id="GFH31870.1"/>
    </source>
</evidence>